<keyword evidence="4" id="KW-0812">Transmembrane</keyword>
<keyword evidence="8" id="KW-0675">Receptor</keyword>
<evidence type="ECO:0000256" key="5">
    <source>
        <dbReference type="ARBA" id="ARBA00022989"/>
    </source>
</evidence>
<dbReference type="InterPro" id="IPR016024">
    <property type="entry name" value="ARM-type_fold"/>
</dbReference>
<evidence type="ECO:0000313" key="11">
    <source>
        <dbReference type="EMBL" id="OXB52447.1"/>
    </source>
</evidence>
<dbReference type="InterPro" id="IPR011989">
    <property type="entry name" value="ARM-like"/>
</dbReference>
<evidence type="ECO:0000256" key="9">
    <source>
        <dbReference type="ARBA" id="ARBA00023224"/>
    </source>
</evidence>
<dbReference type="FunFam" id="1.10.1220.70:FF:000001">
    <property type="entry name" value="Olfactory receptor"/>
    <property type="match status" value="1"/>
</dbReference>
<dbReference type="GO" id="GO:0005737">
    <property type="term" value="C:cytoplasm"/>
    <property type="evidence" value="ECO:0007669"/>
    <property type="project" value="TreeGrafter"/>
</dbReference>
<dbReference type="AlphaFoldDB" id="A0A226MAY0"/>
<evidence type="ECO:0000256" key="6">
    <source>
        <dbReference type="ARBA" id="ARBA00023040"/>
    </source>
</evidence>
<keyword evidence="3" id="KW-1003">Cell membrane</keyword>
<evidence type="ECO:0000256" key="1">
    <source>
        <dbReference type="ARBA" id="ARBA00004651"/>
    </source>
</evidence>
<dbReference type="OrthoDB" id="9122183at2759"/>
<sequence length="303" mass="35209">LFVYTATFAYLKHPSISSPFLDLLVSFLYSVVPPAVNPLIYSLRNQELKVAVSNTYFCAQKMRISLTGSPWIVVEVLHNLLQCAGLEHLAHYMERHGLWGQLLGAATWRDGLRTLARLMVKNYRHQCTPIFSHVHMLLQNHQLHWREVPAMVFYMEMHSCWEFRTNFCPGNIFRKYIRSEHPQSQELALRGLHILNARSMHLLLPDVLTWLQDTRADVKLQALQLLHNIVAQHPGHLRDELSQLAVHLLSCFNEDNVEVRCLSMELFAQLLVLPGKRRLLPHLETSLLPFFFHMNEEIPRVAK</sequence>
<evidence type="ECO:0000256" key="2">
    <source>
        <dbReference type="ARBA" id="ARBA00010663"/>
    </source>
</evidence>
<proteinExistence type="inferred from homology"/>
<evidence type="ECO:0000256" key="3">
    <source>
        <dbReference type="ARBA" id="ARBA00022475"/>
    </source>
</evidence>
<accession>A0A226MAY0</accession>
<dbReference type="STRING" id="9009.A0A226MAY0"/>
<dbReference type="Gene3D" id="1.10.1220.70">
    <property type="match status" value="1"/>
</dbReference>
<dbReference type="SUPFAM" id="SSF48371">
    <property type="entry name" value="ARM repeat"/>
    <property type="match status" value="1"/>
</dbReference>
<keyword evidence="9" id="KW-0807">Transducer</keyword>
<gene>
    <name evidence="11" type="ORF">ASZ78_011833</name>
</gene>
<dbReference type="PANTHER" id="PTHR23120:SF42">
    <property type="entry name" value="MAESTRO HEAT-LIKE REPEAT FAMILY MEMBER 3"/>
    <property type="match status" value="1"/>
</dbReference>
<dbReference type="Gene3D" id="1.25.10.10">
    <property type="entry name" value="Leucine-rich Repeat Variant"/>
    <property type="match status" value="1"/>
</dbReference>
<comment type="similarity">
    <text evidence="2">Belongs to the G-protein coupled receptor 1 family.</text>
</comment>
<comment type="caution">
    <text evidence="11">The sequence shown here is derived from an EMBL/GenBank/DDBJ whole genome shotgun (WGS) entry which is preliminary data.</text>
</comment>
<dbReference type="EMBL" id="MCFN01003117">
    <property type="protein sequence ID" value="OXB52447.1"/>
    <property type="molecule type" value="Genomic_DNA"/>
</dbReference>
<reference evidence="11 12" key="1">
    <citation type="submission" date="2016-07" db="EMBL/GenBank/DDBJ databases">
        <title>Disparate Historic Effective Population Sizes Predicted by Modern Levels of Genome Diversity for the Scaled Quail (Callipepla squamata) and the Northern Bobwhite (Colinus virginianus): Inferences from First and Second Generation Draft Genome Assemblies for Sympatric New World Quail.</title>
        <authorList>
            <person name="Oldeschulte D.L."/>
            <person name="Halley Y.A."/>
            <person name="Bhattarai E.K."/>
            <person name="Brashear W.A."/>
            <person name="Hill J."/>
            <person name="Metz R.P."/>
            <person name="Johnson C.D."/>
            <person name="Rollins D."/>
            <person name="Peterson M.J."/>
            <person name="Bickhart D.M."/>
            <person name="Decker J.E."/>
            <person name="Seabury C.M."/>
        </authorList>
    </citation>
    <scope>NUCLEOTIDE SEQUENCE [LARGE SCALE GENOMIC DNA]</scope>
    <source>
        <strain evidence="11 12">Texas</strain>
        <tissue evidence="11">Leg muscle</tissue>
    </source>
</reference>
<evidence type="ECO:0000256" key="7">
    <source>
        <dbReference type="ARBA" id="ARBA00023136"/>
    </source>
</evidence>
<evidence type="ECO:0000313" key="12">
    <source>
        <dbReference type="Proteomes" id="UP000198323"/>
    </source>
</evidence>
<evidence type="ECO:0000259" key="10">
    <source>
        <dbReference type="Pfam" id="PF23227"/>
    </source>
</evidence>
<evidence type="ECO:0000256" key="4">
    <source>
        <dbReference type="ARBA" id="ARBA00022692"/>
    </source>
</evidence>
<dbReference type="Proteomes" id="UP000198323">
    <property type="component" value="Unassembled WGS sequence"/>
</dbReference>
<dbReference type="Pfam" id="PF23227">
    <property type="entry name" value="HEAT_MROH2B_C"/>
    <property type="match status" value="1"/>
</dbReference>
<organism evidence="11 12">
    <name type="scientific">Callipepla squamata</name>
    <name type="common">Scaled quail</name>
    <dbReference type="NCBI Taxonomy" id="9009"/>
    <lineage>
        <taxon>Eukaryota</taxon>
        <taxon>Metazoa</taxon>
        <taxon>Chordata</taxon>
        <taxon>Craniata</taxon>
        <taxon>Vertebrata</taxon>
        <taxon>Euteleostomi</taxon>
        <taxon>Archelosauria</taxon>
        <taxon>Archosauria</taxon>
        <taxon>Dinosauria</taxon>
        <taxon>Saurischia</taxon>
        <taxon>Theropoda</taxon>
        <taxon>Coelurosauria</taxon>
        <taxon>Aves</taxon>
        <taxon>Neognathae</taxon>
        <taxon>Galloanserae</taxon>
        <taxon>Galliformes</taxon>
        <taxon>Odontophoridae</taxon>
        <taxon>Callipepla</taxon>
    </lineage>
</organism>
<keyword evidence="5" id="KW-1133">Transmembrane helix</keyword>
<dbReference type="GO" id="GO:0004930">
    <property type="term" value="F:G protein-coupled receptor activity"/>
    <property type="evidence" value="ECO:0007669"/>
    <property type="project" value="UniProtKB-KW"/>
</dbReference>
<dbReference type="InterPro" id="IPR045206">
    <property type="entry name" value="Maestro_heat-like_prot"/>
</dbReference>
<keyword evidence="12" id="KW-1185">Reference proteome</keyword>
<evidence type="ECO:0000256" key="8">
    <source>
        <dbReference type="ARBA" id="ARBA00023170"/>
    </source>
</evidence>
<dbReference type="PANTHER" id="PTHR23120">
    <property type="entry name" value="MAESTRO-RELATED HEAT DOMAIN-CONTAINING"/>
    <property type="match status" value="1"/>
</dbReference>
<keyword evidence="7" id="KW-0472">Membrane</keyword>
<feature type="domain" description="Maestro/Maestro-like HEAT-repeats" evidence="10">
    <location>
        <begin position="180"/>
        <end position="303"/>
    </location>
</feature>
<feature type="non-terminal residue" evidence="11">
    <location>
        <position position="1"/>
    </location>
</feature>
<name>A0A226MAY0_CALSU</name>
<feature type="non-terminal residue" evidence="11">
    <location>
        <position position="303"/>
    </location>
</feature>
<keyword evidence="6" id="KW-0297">G-protein coupled receptor</keyword>
<comment type="subcellular location">
    <subcellularLocation>
        <location evidence="1">Cell membrane</location>
        <topology evidence="1">Multi-pass membrane protein</topology>
    </subcellularLocation>
</comment>
<dbReference type="InterPro" id="IPR055406">
    <property type="entry name" value="HEAT_Maestro"/>
</dbReference>
<protein>
    <recommendedName>
        <fullName evidence="10">Maestro/Maestro-like HEAT-repeats domain-containing protein</fullName>
    </recommendedName>
</protein>
<dbReference type="GO" id="GO:0005886">
    <property type="term" value="C:plasma membrane"/>
    <property type="evidence" value="ECO:0007669"/>
    <property type="project" value="UniProtKB-SubCell"/>
</dbReference>